<accession>A0A1X0IQU7</accession>
<feature type="transmembrane region" description="Helical" evidence="1">
    <location>
        <begin position="6"/>
        <end position="28"/>
    </location>
</feature>
<evidence type="ECO:0000256" key="1">
    <source>
        <dbReference type="SAM" id="Phobius"/>
    </source>
</evidence>
<evidence type="ECO:0000313" key="3">
    <source>
        <dbReference type="EMBL" id="ORB50622.1"/>
    </source>
</evidence>
<comment type="caution">
    <text evidence="3">The sequence shown here is derived from an EMBL/GenBank/DDBJ whole genome shotgun (WGS) entry which is preliminary data.</text>
</comment>
<feature type="transmembrane region" description="Helical" evidence="1">
    <location>
        <begin position="182"/>
        <end position="202"/>
    </location>
</feature>
<reference evidence="3 4" key="1">
    <citation type="submission" date="2016-12" db="EMBL/GenBank/DDBJ databases">
        <title>The new phylogeny of genus Mycobacterium.</title>
        <authorList>
            <person name="Tortoli E."/>
            <person name="Trovato A."/>
            <person name="Cirillo D.M."/>
        </authorList>
    </citation>
    <scope>NUCLEOTIDE SEQUENCE [LARGE SCALE GENOMIC DNA]</scope>
    <source>
        <strain evidence="3 4">CCUG 66554</strain>
    </source>
</reference>
<feature type="transmembrane region" description="Helical" evidence="1">
    <location>
        <begin position="104"/>
        <end position="121"/>
    </location>
</feature>
<feature type="transmembrane region" description="Helical" evidence="1">
    <location>
        <begin position="222"/>
        <end position="245"/>
    </location>
</feature>
<evidence type="ECO:0000313" key="4">
    <source>
        <dbReference type="Proteomes" id="UP000192434"/>
    </source>
</evidence>
<gene>
    <name evidence="3" type="ORF">BST43_22090</name>
</gene>
<dbReference type="RefSeq" id="WP_083019017.1">
    <property type="nucleotide sequence ID" value="NZ_MVII01000035.1"/>
</dbReference>
<feature type="transmembrane region" description="Helical" evidence="1">
    <location>
        <begin position="141"/>
        <end position="162"/>
    </location>
</feature>
<dbReference type="OrthoDB" id="4546060at2"/>
<name>A0A1X0IQU7_9MYCO</name>
<dbReference type="AlphaFoldDB" id="A0A1X0IQU7"/>
<organism evidence="3 4">
    <name type="scientific">Mycobacteroides saopaulense</name>
    <dbReference type="NCBI Taxonomy" id="1578165"/>
    <lineage>
        <taxon>Bacteria</taxon>
        <taxon>Bacillati</taxon>
        <taxon>Actinomycetota</taxon>
        <taxon>Actinomycetes</taxon>
        <taxon>Mycobacteriales</taxon>
        <taxon>Mycobacteriaceae</taxon>
        <taxon>Mycobacteroides</taxon>
    </lineage>
</organism>
<proteinExistence type="predicted"/>
<dbReference type="NCBIfam" id="NF042915">
    <property type="entry name" value="MAB_1171c_fam"/>
    <property type="match status" value="1"/>
</dbReference>
<keyword evidence="1" id="KW-0812">Transmembrane</keyword>
<feature type="domain" description="DUF6545" evidence="2">
    <location>
        <begin position="252"/>
        <end position="377"/>
    </location>
</feature>
<dbReference type="EMBL" id="MVII01000035">
    <property type="protein sequence ID" value="ORB50622.1"/>
    <property type="molecule type" value="Genomic_DNA"/>
</dbReference>
<dbReference type="Proteomes" id="UP000192434">
    <property type="component" value="Unassembled WGS sequence"/>
</dbReference>
<protein>
    <recommendedName>
        <fullName evidence="2">DUF6545 domain-containing protein</fullName>
    </recommendedName>
</protein>
<dbReference type="Pfam" id="PF20182">
    <property type="entry name" value="DUF6545"/>
    <property type="match status" value="1"/>
</dbReference>
<dbReference type="InterPro" id="IPR050039">
    <property type="entry name" value="MAB_1171c-like"/>
</dbReference>
<feature type="transmembrane region" description="Helical" evidence="1">
    <location>
        <begin position="71"/>
        <end position="92"/>
    </location>
</feature>
<keyword evidence="1" id="KW-1133">Transmembrane helix</keyword>
<dbReference type="InterPro" id="IPR046675">
    <property type="entry name" value="DUF6545"/>
</dbReference>
<evidence type="ECO:0000259" key="2">
    <source>
        <dbReference type="Pfam" id="PF20182"/>
    </source>
</evidence>
<sequence>MTSAVPGFISWPVLVCFALVLAFRLRWLGTGFAARHRNRVLIFVAATQLTAEPAVQHLLEAAIPCPSTSLSQIPFALLLLISPELIGFLAMIDGTDQALLTRAYHRYRVATFLTIAILGVIATGPRIRHQPIALAGDNSEIYAALLWSVLSITAAATIFRLVAQVLRQPRHSGAQRVIIGELIALGIATCLPGLTIFTLALIDRLNLVHTLAVRQIIYSHASFVALLAALPLALGPCLAAAQALLHRDTNGRIWRKLQPLWTDLTTAYPDTILNAPPQRLQPVTDFQLHRIIIEIRDALLQLAPYITALTDTDRQQLDHTCGPIAGDQQSAQHALQIAKAIGRTTTANPPPASITPLPTATSRDDELTQLIDLATCWPTAKTTANQPSR</sequence>
<keyword evidence="1" id="KW-0472">Membrane</keyword>